<dbReference type="GeneID" id="82846277"/>
<evidence type="ECO:0000256" key="2">
    <source>
        <dbReference type="ARBA" id="ARBA00022490"/>
    </source>
</evidence>
<evidence type="ECO:0000313" key="5">
    <source>
        <dbReference type="Proteomes" id="UP000009320"/>
    </source>
</evidence>
<dbReference type="GO" id="GO:0005737">
    <property type="term" value="C:cytoplasm"/>
    <property type="evidence" value="ECO:0007669"/>
    <property type="project" value="UniProtKB-SubCell"/>
</dbReference>
<name>I7KG72_9LACO</name>
<keyword evidence="5" id="KW-1185">Reference proteome</keyword>
<dbReference type="Proteomes" id="UP000009320">
    <property type="component" value="Unassembled WGS sequence"/>
</dbReference>
<gene>
    <name evidence="3" type="primary">cutC</name>
    <name evidence="4" type="ORF">BN55_03540</name>
</gene>
<proteinExistence type="inferred from homology"/>
<dbReference type="PANTHER" id="PTHR12598:SF0">
    <property type="entry name" value="COPPER HOMEOSTASIS PROTEIN CUTC HOMOLOG"/>
    <property type="match status" value="1"/>
</dbReference>
<dbReference type="RefSeq" id="WP_008469587.1">
    <property type="nucleotide sequence ID" value="NZ_AYZP01000001.1"/>
</dbReference>
<evidence type="ECO:0000256" key="3">
    <source>
        <dbReference type="HAMAP-Rule" id="MF_00795"/>
    </source>
</evidence>
<comment type="similarity">
    <text evidence="1 3">Belongs to the CutC family.</text>
</comment>
<comment type="caution">
    <text evidence="3">Once thought to be involved in copper homeostasis, experiments in E.coli have shown this is not the case.</text>
</comment>
<dbReference type="eggNOG" id="COG3142">
    <property type="taxonomic scope" value="Bacteria"/>
</dbReference>
<sequence length="211" mass="23624">MIKEVCIENFTDVSRFIKLGADRFELNSDLAAGGLTPSFGMIKKTVEVAHQSHISVETMIRPRGGNFVYSDNEIAIMKDDIQMAALLNSDGVVFGCLTSDNKLDKDKMKQLIDLARSLNLEIVMHMAFDEIAPEQWEETIDWLAKHGIKRILTHGGPLSQSMFNTIPNLRKVIDLARNKIEILPGGGINSDNLFQVDKLLHCDQYHGSKII</sequence>
<dbReference type="Gene3D" id="3.20.20.380">
    <property type="entry name" value="Copper homeostasis (CutC) domain"/>
    <property type="match status" value="1"/>
</dbReference>
<keyword evidence="2 3" id="KW-0963">Cytoplasm</keyword>
<dbReference type="PANTHER" id="PTHR12598">
    <property type="entry name" value="COPPER HOMEOSTASIS PROTEIN CUTC"/>
    <property type="match status" value="1"/>
</dbReference>
<dbReference type="EMBL" id="CAKE01000001">
    <property type="protein sequence ID" value="CCI80995.1"/>
    <property type="molecule type" value="Genomic_DNA"/>
</dbReference>
<dbReference type="OrthoDB" id="9815677at2"/>
<dbReference type="GO" id="GO:0005507">
    <property type="term" value="F:copper ion binding"/>
    <property type="evidence" value="ECO:0007669"/>
    <property type="project" value="TreeGrafter"/>
</dbReference>
<protein>
    <recommendedName>
        <fullName evidence="3">PF03932 family protein CutC</fullName>
    </recommendedName>
</protein>
<evidence type="ECO:0000313" key="4">
    <source>
        <dbReference type="EMBL" id="CCI80995.1"/>
    </source>
</evidence>
<dbReference type="FunFam" id="3.20.20.380:FF:000003">
    <property type="entry name" value="Copper homeostasis protein CutC"/>
    <property type="match status" value="1"/>
</dbReference>
<dbReference type="InterPro" id="IPR005627">
    <property type="entry name" value="CutC-like"/>
</dbReference>
<dbReference type="SUPFAM" id="SSF110395">
    <property type="entry name" value="CutC-like"/>
    <property type="match status" value="1"/>
</dbReference>
<dbReference type="HAMAP" id="MF_00795">
    <property type="entry name" value="CutC"/>
    <property type="match status" value="1"/>
</dbReference>
<dbReference type="STRING" id="1423758.FC41_GL000243"/>
<organism evidence="4 5">
    <name type="scientific">Lactobacillus hominis DSM 23910 = CRBIP 24.179</name>
    <dbReference type="NCBI Taxonomy" id="1423758"/>
    <lineage>
        <taxon>Bacteria</taxon>
        <taxon>Bacillati</taxon>
        <taxon>Bacillota</taxon>
        <taxon>Bacilli</taxon>
        <taxon>Lactobacillales</taxon>
        <taxon>Lactobacillaceae</taxon>
        <taxon>Lactobacillus</taxon>
    </lineage>
</organism>
<evidence type="ECO:0000256" key="1">
    <source>
        <dbReference type="ARBA" id="ARBA00007768"/>
    </source>
</evidence>
<accession>I7KG72</accession>
<dbReference type="AlphaFoldDB" id="I7KG72"/>
<comment type="subcellular location">
    <subcellularLocation>
        <location evidence="3">Cytoplasm</location>
    </subcellularLocation>
</comment>
<comment type="caution">
    <text evidence="4">The sequence shown here is derived from an EMBL/GenBank/DDBJ whole genome shotgun (WGS) entry which is preliminary data.</text>
</comment>
<reference evidence="4 5" key="1">
    <citation type="submission" date="2012-06" db="EMBL/GenBank/DDBJ databases">
        <title>Draft Genome Sequence of Lactobacillus hominis Strain CRBIP 24.179T, isolated from human intestine.</title>
        <authorList>
            <person name="Cousin S."/>
            <person name="Ma L."/>
            <person name="Bizet C."/>
            <person name="Loux V."/>
            <person name="Bouchier C."/>
            <person name="Clermont D."/>
            <person name="Creno S."/>
        </authorList>
    </citation>
    <scope>NUCLEOTIDE SEQUENCE [LARGE SCALE GENOMIC DNA]</scope>
    <source>
        <strain evidence="5">CRBIP 24.179T</strain>
    </source>
</reference>
<dbReference type="Pfam" id="PF03932">
    <property type="entry name" value="CutC"/>
    <property type="match status" value="1"/>
</dbReference>
<dbReference type="InterPro" id="IPR036822">
    <property type="entry name" value="CutC-like_dom_sf"/>
</dbReference>